<accession>A0ABQ6K078</accession>
<feature type="transmembrane region" description="Helical" evidence="1">
    <location>
        <begin position="92"/>
        <end position="125"/>
    </location>
</feature>
<organism evidence="2 3">
    <name type="scientific">Pseudolysinimonas kribbensis</name>
    <dbReference type="NCBI Taxonomy" id="433641"/>
    <lineage>
        <taxon>Bacteria</taxon>
        <taxon>Bacillati</taxon>
        <taxon>Actinomycetota</taxon>
        <taxon>Actinomycetes</taxon>
        <taxon>Micrococcales</taxon>
        <taxon>Microbacteriaceae</taxon>
        <taxon>Pseudolysinimonas</taxon>
    </lineage>
</organism>
<evidence type="ECO:0000313" key="2">
    <source>
        <dbReference type="EMBL" id="GMA93990.1"/>
    </source>
</evidence>
<keyword evidence="1" id="KW-1133">Transmembrane helix</keyword>
<protein>
    <submittedName>
        <fullName evidence="2">Uncharacterized protein</fullName>
    </submittedName>
</protein>
<gene>
    <name evidence="2" type="ORF">GCM10025881_08140</name>
</gene>
<feature type="transmembrane region" description="Helical" evidence="1">
    <location>
        <begin position="57"/>
        <end position="80"/>
    </location>
</feature>
<keyword evidence="1" id="KW-0472">Membrane</keyword>
<dbReference type="Proteomes" id="UP001157034">
    <property type="component" value="Unassembled WGS sequence"/>
</dbReference>
<evidence type="ECO:0000256" key="1">
    <source>
        <dbReference type="SAM" id="Phobius"/>
    </source>
</evidence>
<feature type="transmembrane region" description="Helical" evidence="1">
    <location>
        <begin position="29"/>
        <end position="51"/>
    </location>
</feature>
<reference evidence="3" key="1">
    <citation type="journal article" date="2019" name="Int. J. Syst. Evol. Microbiol.">
        <title>The Global Catalogue of Microorganisms (GCM) 10K type strain sequencing project: providing services to taxonomists for standard genome sequencing and annotation.</title>
        <authorList>
            <consortium name="The Broad Institute Genomics Platform"/>
            <consortium name="The Broad Institute Genome Sequencing Center for Infectious Disease"/>
            <person name="Wu L."/>
            <person name="Ma J."/>
        </authorList>
    </citation>
    <scope>NUCLEOTIDE SEQUENCE [LARGE SCALE GENOMIC DNA]</scope>
    <source>
        <strain evidence="3">NBRC 108894</strain>
    </source>
</reference>
<keyword evidence="3" id="KW-1185">Reference proteome</keyword>
<feature type="transmembrane region" description="Helical" evidence="1">
    <location>
        <begin position="131"/>
        <end position="156"/>
    </location>
</feature>
<sequence length="166" mass="18240">MGTMTTTPAAPAARPGAVARLRAPGARRWYFGASFGLLYQAIEVTTVWTAGSGSVGMRALATVLLFVVYALYLVLPPLLWPERTRVRIAAVVGYWALTCVLFPVIGPYTIWTWTLIVVVVGFTWIPRIGSLLMLLAVVGAQLLVGWSVDWINGLLYTPTSRSRWAW</sequence>
<name>A0ABQ6K078_9MICO</name>
<proteinExistence type="predicted"/>
<evidence type="ECO:0000313" key="3">
    <source>
        <dbReference type="Proteomes" id="UP001157034"/>
    </source>
</evidence>
<dbReference type="EMBL" id="BSVB01000001">
    <property type="protein sequence ID" value="GMA93990.1"/>
    <property type="molecule type" value="Genomic_DNA"/>
</dbReference>
<keyword evidence="1" id="KW-0812">Transmembrane</keyword>
<comment type="caution">
    <text evidence="2">The sequence shown here is derived from an EMBL/GenBank/DDBJ whole genome shotgun (WGS) entry which is preliminary data.</text>
</comment>